<feature type="domain" description="DUF306" evidence="1">
    <location>
        <begin position="33"/>
        <end position="136"/>
    </location>
</feature>
<dbReference type="EMBL" id="JAAMPJ010000001">
    <property type="protein sequence ID" value="NGY58391.1"/>
    <property type="molecule type" value="Genomic_DNA"/>
</dbReference>
<organism evidence="2 3">
    <name type="scientific">Lentzea alba</name>
    <dbReference type="NCBI Taxonomy" id="2714351"/>
    <lineage>
        <taxon>Bacteria</taxon>
        <taxon>Bacillati</taxon>
        <taxon>Actinomycetota</taxon>
        <taxon>Actinomycetes</taxon>
        <taxon>Pseudonocardiales</taxon>
        <taxon>Pseudonocardiaceae</taxon>
        <taxon>Lentzea</taxon>
    </lineage>
</organism>
<protein>
    <submittedName>
        <fullName evidence="2">META domain-containing protein</fullName>
    </submittedName>
</protein>
<name>A0A7C9RM28_9PSEU</name>
<dbReference type="AlphaFoldDB" id="A0A7C9RM28"/>
<sequence>MSNRIALAALVLIGATGCTGGQLEQGGPNLRGKVYVSSSVTEQGKPRALVEGTKVDLRFTDDDRLMANAGCNMMQGPVSLDDGKLSVAEISTTAMGCPKPELHQQDEWLAKLLDAKPSWKLDGANLVITGADTEIVLAAEAPATLEGGTWLVDGIMNGDAVSSVPGDAKTTFVFKDGAMTVDNGCNYQGPVGRPYKVDGDTITFAWDGKTLIKCRPDVETVENALDALFAKGKITYKIDRNTLTLTNPSGAGLTLKK</sequence>
<dbReference type="Proteomes" id="UP000481360">
    <property type="component" value="Unassembled WGS sequence"/>
</dbReference>
<dbReference type="RefSeq" id="WP_166044437.1">
    <property type="nucleotide sequence ID" value="NZ_JAAMPJ010000001.1"/>
</dbReference>
<accession>A0A7C9RM28</accession>
<feature type="domain" description="DUF306" evidence="1">
    <location>
        <begin position="143"/>
        <end position="252"/>
    </location>
</feature>
<dbReference type="PANTHER" id="PTHR35535">
    <property type="entry name" value="HEAT SHOCK PROTEIN HSLJ"/>
    <property type="match status" value="1"/>
</dbReference>
<reference evidence="2 3" key="1">
    <citation type="submission" date="2020-03" db="EMBL/GenBank/DDBJ databases">
        <title>Isolation and identification of active actinomycetes.</title>
        <authorList>
            <person name="Sun X."/>
        </authorList>
    </citation>
    <scope>NUCLEOTIDE SEQUENCE [LARGE SCALE GENOMIC DNA]</scope>
    <source>
        <strain evidence="2 3">NEAU-D13</strain>
    </source>
</reference>
<keyword evidence="3" id="KW-1185">Reference proteome</keyword>
<evidence type="ECO:0000259" key="1">
    <source>
        <dbReference type="Pfam" id="PF03724"/>
    </source>
</evidence>
<comment type="caution">
    <text evidence="2">The sequence shown here is derived from an EMBL/GenBank/DDBJ whole genome shotgun (WGS) entry which is preliminary data.</text>
</comment>
<proteinExistence type="predicted"/>
<dbReference type="InterPro" id="IPR005184">
    <property type="entry name" value="DUF306_Meta_HslJ"/>
</dbReference>
<gene>
    <name evidence="2" type="ORF">G7043_05505</name>
</gene>
<dbReference type="PANTHER" id="PTHR35535:SF2">
    <property type="entry name" value="DUF306 DOMAIN-CONTAINING PROTEIN"/>
    <property type="match status" value="1"/>
</dbReference>
<dbReference type="InterPro" id="IPR053147">
    <property type="entry name" value="Hsp_HslJ-like"/>
</dbReference>
<dbReference type="InterPro" id="IPR038670">
    <property type="entry name" value="HslJ-like_sf"/>
</dbReference>
<dbReference type="PROSITE" id="PS51257">
    <property type="entry name" value="PROKAR_LIPOPROTEIN"/>
    <property type="match status" value="1"/>
</dbReference>
<evidence type="ECO:0000313" key="3">
    <source>
        <dbReference type="Proteomes" id="UP000481360"/>
    </source>
</evidence>
<dbReference type="Pfam" id="PF03724">
    <property type="entry name" value="META"/>
    <property type="match status" value="2"/>
</dbReference>
<dbReference type="Gene3D" id="2.40.128.270">
    <property type="match status" value="2"/>
</dbReference>
<evidence type="ECO:0000313" key="2">
    <source>
        <dbReference type="EMBL" id="NGY58391.1"/>
    </source>
</evidence>